<reference evidence="8" key="1">
    <citation type="submission" date="2023-07" db="EMBL/GenBank/DDBJ databases">
        <title>Yangia mangrovi SAOS 153D genome.</title>
        <authorList>
            <person name="Verma A."/>
            <person name="Pal Y."/>
            <person name="Sundharam S."/>
            <person name="Bisht B."/>
            <person name="Srinivasan K."/>
        </authorList>
    </citation>
    <scope>NUCLEOTIDE SEQUENCE [LARGE SCALE GENOMIC DNA]</scope>
    <source>
        <strain evidence="8">SAOS 153D</strain>
    </source>
</reference>
<evidence type="ECO:0000256" key="5">
    <source>
        <dbReference type="SAM" id="MobiDB-lite"/>
    </source>
</evidence>
<evidence type="ECO:0000256" key="3">
    <source>
        <dbReference type="ARBA" id="ARBA00023125"/>
    </source>
</evidence>
<feature type="compositionally biased region" description="Low complexity" evidence="5">
    <location>
        <begin position="285"/>
        <end position="296"/>
    </location>
</feature>
<dbReference type="Proteomes" id="UP000217448">
    <property type="component" value="Unassembled WGS sequence"/>
</dbReference>
<keyword evidence="2" id="KW-0805">Transcription regulation</keyword>
<dbReference type="EMBL" id="NTHN02000009">
    <property type="protein sequence ID" value="MCT4370037.1"/>
    <property type="molecule type" value="Genomic_DNA"/>
</dbReference>
<comment type="caution">
    <text evidence="7">The sequence shown here is derived from an EMBL/GenBank/DDBJ whole genome shotgun (WGS) entry which is preliminary data.</text>
</comment>
<dbReference type="PROSITE" id="PS50931">
    <property type="entry name" value="HTH_LYSR"/>
    <property type="match status" value="1"/>
</dbReference>
<name>A0ABT2KI32_9RHOB</name>
<feature type="compositionally biased region" description="Basic residues" evidence="5">
    <location>
        <begin position="323"/>
        <end position="342"/>
    </location>
</feature>
<feature type="compositionally biased region" description="Basic residues" evidence="5">
    <location>
        <begin position="393"/>
        <end position="406"/>
    </location>
</feature>
<accession>A0ABT2KI32</accession>
<evidence type="ECO:0000256" key="4">
    <source>
        <dbReference type="ARBA" id="ARBA00023163"/>
    </source>
</evidence>
<dbReference type="Gene3D" id="3.40.190.290">
    <property type="match status" value="1"/>
</dbReference>
<dbReference type="CDD" id="cd08422">
    <property type="entry name" value="PBP2_CrgA_like"/>
    <property type="match status" value="1"/>
</dbReference>
<evidence type="ECO:0000259" key="6">
    <source>
        <dbReference type="PROSITE" id="PS50931"/>
    </source>
</evidence>
<evidence type="ECO:0000256" key="1">
    <source>
        <dbReference type="ARBA" id="ARBA00009437"/>
    </source>
</evidence>
<protein>
    <submittedName>
        <fullName evidence="7">LysR family transcriptional regulator</fullName>
    </submittedName>
</protein>
<dbReference type="Pfam" id="PF00126">
    <property type="entry name" value="HTH_1"/>
    <property type="match status" value="1"/>
</dbReference>
<dbReference type="PANTHER" id="PTHR30537">
    <property type="entry name" value="HTH-TYPE TRANSCRIPTIONAL REGULATOR"/>
    <property type="match status" value="1"/>
</dbReference>
<dbReference type="SUPFAM" id="SSF46785">
    <property type="entry name" value="Winged helix' DNA-binding domain"/>
    <property type="match status" value="1"/>
</dbReference>
<dbReference type="InterPro" id="IPR036388">
    <property type="entry name" value="WH-like_DNA-bd_sf"/>
</dbReference>
<comment type="similarity">
    <text evidence="1">Belongs to the LysR transcriptional regulatory family.</text>
</comment>
<dbReference type="PANTHER" id="PTHR30537:SF68">
    <property type="entry name" value="TRANSCRIPTIONAL REGULATOR-RELATED"/>
    <property type="match status" value="1"/>
</dbReference>
<organism evidence="7 8">
    <name type="scientific">Alloyangia mangrovi</name>
    <dbReference type="NCBI Taxonomy" id="1779329"/>
    <lineage>
        <taxon>Bacteria</taxon>
        <taxon>Pseudomonadati</taxon>
        <taxon>Pseudomonadota</taxon>
        <taxon>Alphaproteobacteria</taxon>
        <taxon>Rhodobacterales</taxon>
        <taxon>Roseobacteraceae</taxon>
        <taxon>Alloyangia</taxon>
    </lineage>
</organism>
<proteinExistence type="inferred from homology"/>
<keyword evidence="4" id="KW-0804">Transcription</keyword>
<sequence>MNFQALSTFIKVAETGSVSVAARLHGLPKSSVSLKLKQLEEEVGAELFARRGRALELTDAGRVLLERGQHILSLCDDTAAAVASMQDDAAGVLRVGASGEFGTALNAQMLQAFRAAHPKIQLDLVFFAPSVFLDLSRQKVFDAVLSFDDTSGPGTEVLATLRYGLYASPRYLAEQGTPQTVADLARHKGVIYRDAEGVMPWRLSDGCDSAEILPPADIVTNDYWTTKYFAVAGAGLALLPAFFTDLEVREGHLVPVLPEWQTEARSITLRVPDPRYVRPRPAPSLPSARAISSPASTLPGPATSWRRCASPTPPKERPNDLTHHRKRPAPAQGHRPRRRARALRQAAGDRPRSDLHRRRGRQARAGAGAAPGMFRDRLLLREEPRRAAGGDRRRLRHRAALLRPARRREAEDPRRQVAQQPRLRGASRREYRPHRARGPA</sequence>
<dbReference type="SUPFAM" id="SSF53850">
    <property type="entry name" value="Periplasmic binding protein-like II"/>
    <property type="match status" value="1"/>
</dbReference>
<dbReference type="Pfam" id="PF03466">
    <property type="entry name" value="LysR_substrate"/>
    <property type="match status" value="1"/>
</dbReference>
<keyword evidence="8" id="KW-1185">Reference proteome</keyword>
<dbReference type="InterPro" id="IPR058163">
    <property type="entry name" value="LysR-type_TF_proteobact-type"/>
</dbReference>
<dbReference type="Gene3D" id="1.10.10.10">
    <property type="entry name" value="Winged helix-like DNA-binding domain superfamily/Winged helix DNA-binding domain"/>
    <property type="match status" value="1"/>
</dbReference>
<feature type="domain" description="HTH lysR-type" evidence="6">
    <location>
        <begin position="1"/>
        <end position="58"/>
    </location>
</feature>
<dbReference type="InterPro" id="IPR005119">
    <property type="entry name" value="LysR_subst-bd"/>
</dbReference>
<gene>
    <name evidence="7" type="ORF">CLG85_006705</name>
</gene>
<dbReference type="InterPro" id="IPR036390">
    <property type="entry name" value="WH_DNA-bd_sf"/>
</dbReference>
<evidence type="ECO:0000256" key="2">
    <source>
        <dbReference type="ARBA" id="ARBA00023015"/>
    </source>
</evidence>
<feature type="region of interest" description="Disordered" evidence="5">
    <location>
        <begin position="385"/>
        <end position="440"/>
    </location>
</feature>
<evidence type="ECO:0000313" key="7">
    <source>
        <dbReference type="EMBL" id="MCT4370037.1"/>
    </source>
</evidence>
<keyword evidence="3" id="KW-0238">DNA-binding</keyword>
<feature type="compositionally biased region" description="Basic residues" evidence="5">
    <location>
        <begin position="431"/>
        <end position="440"/>
    </location>
</feature>
<dbReference type="InterPro" id="IPR000847">
    <property type="entry name" value="LysR_HTH_N"/>
</dbReference>
<evidence type="ECO:0000313" key="8">
    <source>
        <dbReference type="Proteomes" id="UP000217448"/>
    </source>
</evidence>
<feature type="region of interest" description="Disordered" evidence="5">
    <location>
        <begin position="274"/>
        <end position="370"/>
    </location>
</feature>